<name>A0A5C6CZB9_9BACT</name>
<organism evidence="1 2">
    <name type="scientific">Bythopirellula polymerisocia</name>
    <dbReference type="NCBI Taxonomy" id="2528003"/>
    <lineage>
        <taxon>Bacteria</taxon>
        <taxon>Pseudomonadati</taxon>
        <taxon>Planctomycetota</taxon>
        <taxon>Planctomycetia</taxon>
        <taxon>Pirellulales</taxon>
        <taxon>Lacipirellulaceae</taxon>
        <taxon>Bythopirellula</taxon>
    </lineage>
</organism>
<dbReference type="EMBL" id="SJPS01000001">
    <property type="protein sequence ID" value="TWU29778.1"/>
    <property type="molecule type" value="Genomic_DNA"/>
</dbReference>
<accession>A0A5C6CZB9</accession>
<proteinExistence type="predicted"/>
<sequence length="153" mass="17429">MAKSISIRIKERGKLDADKRGFSRFSLIRTETINLIRANPPNQRLSAFYFFHKHLTRHPSSCSLFRLRLGAALGSLWRNLFLELLSMENGAPQAQTSNKLRAAPVVLWPTDGTVDWSAASEPVRTSQFIGWSENLCFAIVIIRNQGAEFRDYF</sequence>
<reference evidence="1 2" key="1">
    <citation type="submission" date="2019-02" db="EMBL/GenBank/DDBJ databases">
        <title>Deep-cultivation of Planctomycetes and their phenomic and genomic characterization uncovers novel biology.</title>
        <authorList>
            <person name="Wiegand S."/>
            <person name="Jogler M."/>
            <person name="Boedeker C."/>
            <person name="Pinto D."/>
            <person name="Vollmers J."/>
            <person name="Rivas-Marin E."/>
            <person name="Kohn T."/>
            <person name="Peeters S.H."/>
            <person name="Heuer A."/>
            <person name="Rast P."/>
            <person name="Oberbeckmann S."/>
            <person name="Bunk B."/>
            <person name="Jeske O."/>
            <person name="Meyerdierks A."/>
            <person name="Storesund J.E."/>
            <person name="Kallscheuer N."/>
            <person name="Luecker S."/>
            <person name="Lage O.M."/>
            <person name="Pohl T."/>
            <person name="Merkel B.J."/>
            <person name="Hornburger P."/>
            <person name="Mueller R.-W."/>
            <person name="Bruemmer F."/>
            <person name="Labrenz M."/>
            <person name="Spormann A.M."/>
            <person name="Op Den Camp H."/>
            <person name="Overmann J."/>
            <person name="Amann R."/>
            <person name="Jetten M.S.M."/>
            <person name="Mascher T."/>
            <person name="Medema M.H."/>
            <person name="Devos D.P."/>
            <person name="Kaster A.-K."/>
            <person name="Ovreas L."/>
            <person name="Rohde M."/>
            <person name="Galperin M.Y."/>
            <person name="Jogler C."/>
        </authorList>
    </citation>
    <scope>NUCLEOTIDE SEQUENCE [LARGE SCALE GENOMIC DNA]</scope>
    <source>
        <strain evidence="1 2">Pla144</strain>
    </source>
</reference>
<evidence type="ECO:0000313" key="2">
    <source>
        <dbReference type="Proteomes" id="UP000318437"/>
    </source>
</evidence>
<protein>
    <submittedName>
        <fullName evidence="1">Uncharacterized protein</fullName>
    </submittedName>
</protein>
<evidence type="ECO:0000313" key="1">
    <source>
        <dbReference type="EMBL" id="TWU29778.1"/>
    </source>
</evidence>
<gene>
    <name evidence="1" type="ORF">Pla144_05570</name>
</gene>
<dbReference type="AlphaFoldDB" id="A0A5C6CZB9"/>
<comment type="caution">
    <text evidence="1">The sequence shown here is derived from an EMBL/GenBank/DDBJ whole genome shotgun (WGS) entry which is preliminary data.</text>
</comment>
<keyword evidence="2" id="KW-1185">Reference proteome</keyword>
<dbReference type="Proteomes" id="UP000318437">
    <property type="component" value="Unassembled WGS sequence"/>
</dbReference>